<evidence type="ECO:0000256" key="2">
    <source>
        <dbReference type="ARBA" id="ARBA00023015"/>
    </source>
</evidence>
<name>Q13GD7_PARXL</name>
<dbReference type="InterPro" id="IPR000847">
    <property type="entry name" value="LysR_HTH_N"/>
</dbReference>
<dbReference type="InterPro" id="IPR005119">
    <property type="entry name" value="LysR_subst-bd"/>
</dbReference>
<protein>
    <submittedName>
        <fullName evidence="6">Transcriptional regulator, LysR family</fullName>
    </submittedName>
</protein>
<dbReference type="STRING" id="266265.Bxe_C0979"/>
<dbReference type="Proteomes" id="UP000001817">
    <property type="component" value="Chromosome 3"/>
</dbReference>
<evidence type="ECO:0000259" key="5">
    <source>
        <dbReference type="PROSITE" id="PS50931"/>
    </source>
</evidence>
<dbReference type="AlphaFoldDB" id="Q13GD7"/>
<proteinExistence type="inferred from homology"/>
<dbReference type="PATRIC" id="fig|266265.5.peg.8741"/>
<evidence type="ECO:0000256" key="4">
    <source>
        <dbReference type="ARBA" id="ARBA00023163"/>
    </source>
</evidence>
<dbReference type="SUPFAM" id="SSF53850">
    <property type="entry name" value="Periplasmic binding protein-like II"/>
    <property type="match status" value="1"/>
</dbReference>
<dbReference type="RefSeq" id="WP_011494099.1">
    <property type="nucleotide sequence ID" value="NC_007953.1"/>
</dbReference>
<reference evidence="6 7" key="1">
    <citation type="journal article" date="2006" name="Proc. Natl. Acad. Sci. U.S.A.">
        <title>Burkholderia xenovorans LB400 harbors a multi-replicon, 9.73-Mbp genome shaped for versatility.</title>
        <authorList>
            <person name="Chain P.S."/>
            <person name="Denef V.J."/>
            <person name="Konstantinidis K.T."/>
            <person name="Vergez L.M."/>
            <person name="Agullo L."/>
            <person name="Reyes V.L."/>
            <person name="Hauser L."/>
            <person name="Cordova M."/>
            <person name="Gomez L."/>
            <person name="Gonzalez M."/>
            <person name="Land M."/>
            <person name="Lao V."/>
            <person name="Larimer F."/>
            <person name="LiPuma J.J."/>
            <person name="Mahenthiralingam E."/>
            <person name="Malfatti S.A."/>
            <person name="Marx C.J."/>
            <person name="Parnell J.J."/>
            <person name="Ramette A."/>
            <person name="Richardson P."/>
            <person name="Seeger M."/>
            <person name="Smith D."/>
            <person name="Spilker T."/>
            <person name="Sul W.J."/>
            <person name="Tsoi T.V."/>
            <person name="Ulrich L.E."/>
            <person name="Zhulin I.B."/>
            <person name="Tiedje J.M."/>
        </authorList>
    </citation>
    <scope>NUCLEOTIDE SEQUENCE [LARGE SCALE GENOMIC DNA]</scope>
    <source>
        <strain evidence="6 7">LB400</strain>
    </source>
</reference>
<dbReference type="InterPro" id="IPR036388">
    <property type="entry name" value="WH-like_DNA-bd_sf"/>
</dbReference>
<sequence length="307" mass="33943">MESSAINVFVQVAETRSFAAAGRLLGISASAVGKRVSALEEQLGVRLFHRSTRSVALTAEGGLFLERSRRILGEIEAAQAELSQVNLSPRGRLKVSLPLVAEPFLSVMAQFKQAYPDVDLDLEFTDRRVDVIDEGFDAVIRSGDAPDSRLTARRLGSFSMLLVGSPDYLARCGTPETASDLSQHACIQFRYPNTGKLQVWPLDQDEITADLQLSAAIICNNLETRIFFALQGLGIAYLPDFAIRQHLAAGRLIHVMPSCSEADTMFRIMWPSGKHFAPRLRVFIDFLCERLFPVNVLNSKAQSRSTR</sequence>
<organism evidence="6 7">
    <name type="scientific">Paraburkholderia xenovorans (strain LB400)</name>
    <dbReference type="NCBI Taxonomy" id="266265"/>
    <lineage>
        <taxon>Bacteria</taxon>
        <taxon>Pseudomonadati</taxon>
        <taxon>Pseudomonadota</taxon>
        <taxon>Betaproteobacteria</taxon>
        <taxon>Burkholderiales</taxon>
        <taxon>Burkholderiaceae</taxon>
        <taxon>Paraburkholderia</taxon>
    </lineage>
</organism>
<comment type="similarity">
    <text evidence="1">Belongs to the LysR transcriptional regulatory family.</text>
</comment>
<dbReference type="EMBL" id="CP000272">
    <property type="protein sequence ID" value="ABE36852.1"/>
    <property type="molecule type" value="Genomic_DNA"/>
</dbReference>
<dbReference type="InterPro" id="IPR036390">
    <property type="entry name" value="WH_DNA-bd_sf"/>
</dbReference>
<dbReference type="Gene3D" id="1.10.10.10">
    <property type="entry name" value="Winged helix-like DNA-binding domain superfamily/Winged helix DNA-binding domain"/>
    <property type="match status" value="1"/>
</dbReference>
<dbReference type="SUPFAM" id="SSF46785">
    <property type="entry name" value="Winged helix' DNA-binding domain"/>
    <property type="match status" value="1"/>
</dbReference>
<accession>Q13GD7</accession>
<dbReference type="PANTHER" id="PTHR30537:SF72">
    <property type="entry name" value="LYSR FAMILY TRANSCRIPTIONAL REGULATOR"/>
    <property type="match status" value="1"/>
</dbReference>
<keyword evidence="2" id="KW-0805">Transcription regulation</keyword>
<dbReference type="Pfam" id="PF00126">
    <property type="entry name" value="HTH_1"/>
    <property type="match status" value="1"/>
</dbReference>
<dbReference type="KEGG" id="bxe:Bxe_C0979"/>
<dbReference type="Pfam" id="PF03466">
    <property type="entry name" value="LysR_substrate"/>
    <property type="match status" value="1"/>
</dbReference>
<evidence type="ECO:0000313" key="6">
    <source>
        <dbReference type="EMBL" id="ABE36852.1"/>
    </source>
</evidence>
<dbReference type="PROSITE" id="PS50931">
    <property type="entry name" value="HTH_LYSR"/>
    <property type="match status" value="1"/>
</dbReference>
<dbReference type="OrthoDB" id="9110639at2"/>
<keyword evidence="7" id="KW-1185">Reference proteome</keyword>
<keyword evidence="3" id="KW-0238">DNA-binding</keyword>
<feature type="domain" description="HTH lysR-type" evidence="5">
    <location>
        <begin position="1"/>
        <end position="58"/>
    </location>
</feature>
<dbReference type="PANTHER" id="PTHR30537">
    <property type="entry name" value="HTH-TYPE TRANSCRIPTIONAL REGULATOR"/>
    <property type="match status" value="1"/>
</dbReference>
<dbReference type="InterPro" id="IPR058163">
    <property type="entry name" value="LysR-type_TF_proteobact-type"/>
</dbReference>
<evidence type="ECO:0000256" key="3">
    <source>
        <dbReference type="ARBA" id="ARBA00023125"/>
    </source>
</evidence>
<dbReference type="eggNOG" id="COG0583">
    <property type="taxonomic scope" value="Bacteria"/>
</dbReference>
<gene>
    <name evidence="6" type="ORF">Bxe_C0979</name>
</gene>
<dbReference type="GO" id="GO:0003700">
    <property type="term" value="F:DNA-binding transcription factor activity"/>
    <property type="evidence" value="ECO:0007669"/>
    <property type="project" value="InterPro"/>
</dbReference>
<dbReference type="Gene3D" id="3.40.190.290">
    <property type="match status" value="1"/>
</dbReference>
<evidence type="ECO:0000313" key="7">
    <source>
        <dbReference type="Proteomes" id="UP000001817"/>
    </source>
</evidence>
<dbReference type="GO" id="GO:0006351">
    <property type="term" value="P:DNA-templated transcription"/>
    <property type="evidence" value="ECO:0007669"/>
    <property type="project" value="TreeGrafter"/>
</dbReference>
<dbReference type="FunFam" id="1.10.10.10:FF:000001">
    <property type="entry name" value="LysR family transcriptional regulator"/>
    <property type="match status" value="1"/>
</dbReference>
<dbReference type="KEGG" id="bxb:DR64_7472"/>
<evidence type="ECO:0000256" key="1">
    <source>
        <dbReference type="ARBA" id="ARBA00009437"/>
    </source>
</evidence>
<dbReference type="CDD" id="cd08476">
    <property type="entry name" value="PBP2_CrgA_like_7"/>
    <property type="match status" value="1"/>
</dbReference>
<dbReference type="GO" id="GO:0043565">
    <property type="term" value="F:sequence-specific DNA binding"/>
    <property type="evidence" value="ECO:0007669"/>
    <property type="project" value="TreeGrafter"/>
</dbReference>
<keyword evidence="4" id="KW-0804">Transcription</keyword>